<evidence type="ECO:0000256" key="6">
    <source>
        <dbReference type="ARBA" id="ARBA00022786"/>
    </source>
</evidence>
<dbReference type="SUPFAM" id="SSF46785">
    <property type="entry name" value="Winged helix' DNA-binding domain"/>
    <property type="match status" value="1"/>
</dbReference>
<dbReference type="Gene3D" id="2.10.110.30">
    <property type="match status" value="1"/>
</dbReference>
<evidence type="ECO:0000256" key="4">
    <source>
        <dbReference type="ARBA" id="ARBA00022723"/>
    </source>
</evidence>
<evidence type="ECO:0000313" key="13">
    <source>
        <dbReference type="EMBL" id="KAG2209887.1"/>
    </source>
</evidence>
<feature type="compositionally biased region" description="Basic and acidic residues" evidence="11">
    <location>
        <begin position="1387"/>
        <end position="1397"/>
    </location>
</feature>
<evidence type="ECO:0000256" key="1">
    <source>
        <dbReference type="ARBA" id="ARBA00000900"/>
    </source>
</evidence>
<evidence type="ECO:0000256" key="8">
    <source>
        <dbReference type="ARBA" id="ARBA00046341"/>
    </source>
</evidence>
<dbReference type="SMART" id="SM00396">
    <property type="entry name" value="ZnF_UBR1"/>
    <property type="match status" value="1"/>
</dbReference>
<evidence type="ECO:0000256" key="5">
    <source>
        <dbReference type="ARBA" id="ARBA00022771"/>
    </source>
</evidence>
<dbReference type="InterPro" id="IPR039164">
    <property type="entry name" value="UBR1-like"/>
</dbReference>
<keyword evidence="3 10" id="KW-0808">Transferase</keyword>
<dbReference type="InterPro" id="IPR044046">
    <property type="entry name" value="E3_ligase_UBR-like_C"/>
</dbReference>
<dbReference type="Gene3D" id="3.30.1390.10">
    <property type="match status" value="1"/>
</dbReference>
<feature type="compositionally biased region" description="Polar residues" evidence="11">
    <location>
        <begin position="559"/>
        <end position="574"/>
    </location>
</feature>
<dbReference type="UniPathway" id="UPA00143"/>
<sequence>MEKTSQPISTLDNIGSSPITPAQLKTFLIEAPLMYKSKLHKGAEKQILTNCYRSLWRNDPELMQKYFFKEGLSESDNLSQLLEKYNLFGSEHEDNNDDQLPNQQNLSKSDNDEPEYWESQRGKQCGHLFKKGESVYRCRNCGLDDTCVMCSKCFHSTNHDGHDVKIWISRGAGGCCDCGDPEAWKTPLVCAIHSPNPDSCIPETSTHQLEPLSSVSPSIIHSVRETITVALDYILETFATSPEDVVSVGTVASIKQDCIDSHEALGLPTDAPNQTYACILWNDEKHSFDNVINIVVNALGCTKDEAAHAAECVDVYGRHIIKESTDIADLIRIAEIVSSINLAVTICSSQKTVREEISGLLLDWLKELTGGRYKFFNNVDGGNCIIRDIICELFSTDWALRPELAWLSTRYRRERMPEDEDDEFDLEGADAEMGDDDEDDDMLFGENMEDINEEDILLDEDQLDDFFNRIQAGEDIENTEDEEDEEDDSEDDDEEEDDSDEVYHDTDDAITPVTIQQNNEVDVHQGSDMETDNYEDAQESSQNVQTIPIESLSRRRQSDAPNQPSASVSSNQGRNAEVLKRRRLSASSQLKSSKTHKPRDILDIDWSLDAWLEYTERLENEERAITKNLRIPNENPVTTNEDIANTRLVNANLKKEFRRKLRLDYLLQFDLRLWKTARVSIKDLLIGTFISNFQYRPVLGTRFARNYPELVDAFFFKDREPENSVSTLSVQLLTVPTVASMLVKEYKFFGIVCSILENFFLTDHIHMILPDEYSRAQVDCSSRAIGRHRYAYTIFDLRYVMNAEQVKVEIAKNPLYLRHFMDMLYQFQEMDALKRQADTHVEFESQSWVTAFNMTLQTSKLCRLFAGCFELAEISMTEASRNLCRSIYRVLKEISEWKPVLVPRKVGEQVLPETRIIIKSLDEQEFHQVSTMNTGNYEIVKYDITSNPVSFHHPFHWLLSELFENVSLLHQGVLNELGWLGGFKQMVNDAFDSKDHDMFLMVLEYPIRTIALLSQINCGVWVRNGYGIRNQAHSYKDVNVRESTLDCDIYLLQVGLTVCDSNQILLTLMDRFQLMNWFRGKPNKHINYDSSQMVYMVEDFLNLLIICATEHGYASGSKIEERVRQSIIQYLGISSMAYSELLKLVPESLSEHESFETQLNTIANFKAPDGLSDKGLYEIKPEYLDEIEPYYWHYTRNQREEAQSALKKRWNQLHPDEKLSDKEEFLLMPKNKRIDVGPFRHLGKFLHSHVFCQVIAYALWDSKFHKESKSDTILDEALYLGMLAVTDPNSSASELAAMKVKGKYRADVVIDESNTKHFIDFAESDEYSIQINEIEKTHASLLLILLRCLDDTELSHAHKRLGFIVDKIETHCSDAAKEVITDWKERKSRETKAELERTGGTNTSEHERKKAAAKARQAAIMSQFANAQSKFMEQHADLYKTEEDEDTREVYEDVSATNNELTSEDDLEIVRKCHFPADNCIVCQEELDDTKLYGMLGLIQQANIHRLSPLNNKDVLADVLESSQHANPWTFRPENSEKMPPFNGFPTDAHVAGLDISSCGHLMHSECFDTYQRSVENQFLGELGRMFPMSISPKSRFLCPLCKALGNVLVPIVWKGKKEAYPGVMVPSTPYADLGKAINDAAADLKKNFRDFPGAFDEEPPFVNNDPDLVISDQDKLKHIYNQLIKVMHVTLTPQLHTWNLSNSIQNLQDMYAYTIADFEIAQRGTEGTRARDLTVEHTGTFIDDISSTSQTLLKILGMTNLLIQNLMNSPWAAEDRFTKERLALQALNQFIPNTSTHLIDDMVEADILGPMLADDSFKALVRLSFSTAEVPAIEIHHLLRSTYIAELAKTVIVIVRSILDGEKLVKNVAINELLQTLNTEKQQSNGAEGIQQFANYVLGLLKVPQASIDSFFQCINPGAFVALVRTFILPFLRKSLLFMVVHHGFIPQNPSDDMEEKSEFENILDILRLPTLDSIFDLQPFEQKLVNGWCQDYLIRDSPKISLNLPTRFRMVTLPYRLDQLLDESSKRACRKCKTVPEHSAICLICGTFVCARRFCCTEGSKGECNTHMKSCGGEIGIYIMIKDCFLLLLHDNGGSIMNAPYLDSHGEADIFFKRGAPQYLNVKRYEQIRQMWLTQSIPAFVRRRMEVAYSGTVWEAF</sequence>
<dbReference type="GO" id="GO:0005737">
    <property type="term" value="C:cytoplasm"/>
    <property type="evidence" value="ECO:0007669"/>
    <property type="project" value="TreeGrafter"/>
</dbReference>
<reference evidence="13" key="1">
    <citation type="submission" date="2020-12" db="EMBL/GenBank/DDBJ databases">
        <title>Metabolic potential, ecology and presence of endohyphal bacteria is reflected in genomic diversity of Mucoromycotina.</title>
        <authorList>
            <person name="Muszewska A."/>
            <person name="Okrasinska A."/>
            <person name="Steczkiewicz K."/>
            <person name="Drgas O."/>
            <person name="Orlowska M."/>
            <person name="Perlinska-Lenart U."/>
            <person name="Aleksandrzak-Piekarczyk T."/>
            <person name="Szatraj K."/>
            <person name="Zielenkiewicz U."/>
            <person name="Pilsyk S."/>
            <person name="Malc E."/>
            <person name="Mieczkowski P."/>
            <person name="Kruszewska J.S."/>
            <person name="Biernat P."/>
            <person name="Pawlowska J."/>
        </authorList>
    </citation>
    <scope>NUCLEOTIDE SEQUENCE</scope>
    <source>
        <strain evidence="13">CBS 226.32</strain>
    </source>
</reference>
<dbReference type="InterPro" id="IPR003769">
    <property type="entry name" value="ClpS_core"/>
</dbReference>
<accession>A0A8H7V8X9</accession>
<dbReference type="Pfam" id="PF18995">
    <property type="entry name" value="PRT6_C"/>
    <property type="match status" value="1"/>
</dbReference>
<feature type="domain" description="UBR-type" evidence="12">
    <location>
        <begin position="123"/>
        <end position="195"/>
    </location>
</feature>
<dbReference type="PANTHER" id="PTHR21497:SF24">
    <property type="entry name" value="E3 UBIQUITIN-PROTEIN LIGASE UBR1"/>
    <property type="match status" value="1"/>
</dbReference>
<evidence type="ECO:0000256" key="3">
    <source>
        <dbReference type="ARBA" id="ARBA00022679"/>
    </source>
</evidence>
<dbReference type="EMBL" id="JAEPRC010000089">
    <property type="protein sequence ID" value="KAG2209887.1"/>
    <property type="molecule type" value="Genomic_DNA"/>
</dbReference>
<dbReference type="PROSITE" id="PS51157">
    <property type="entry name" value="ZF_UBR"/>
    <property type="match status" value="1"/>
</dbReference>
<evidence type="ECO:0000256" key="2">
    <source>
        <dbReference type="ARBA" id="ARBA00004906"/>
    </source>
</evidence>
<dbReference type="Gene3D" id="1.10.10.2670">
    <property type="entry name" value="E3 ubiquitin-protein ligase"/>
    <property type="match status" value="1"/>
</dbReference>
<organism evidence="13 14">
    <name type="scientific">Mucor plumbeus</name>
    <dbReference type="NCBI Taxonomy" id="97098"/>
    <lineage>
        <taxon>Eukaryota</taxon>
        <taxon>Fungi</taxon>
        <taxon>Fungi incertae sedis</taxon>
        <taxon>Mucoromycota</taxon>
        <taxon>Mucoromycotina</taxon>
        <taxon>Mucoromycetes</taxon>
        <taxon>Mucorales</taxon>
        <taxon>Mucorineae</taxon>
        <taxon>Mucoraceae</taxon>
        <taxon>Mucor</taxon>
    </lineage>
</organism>
<dbReference type="InterPro" id="IPR003126">
    <property type="entry name" value="Znf_UBR"/>
</dbReference>
<evidence type="ECO:0000256" key="11">
    <source>
        <dbReference type="SAM" id="MobiDB-lite"/>
    </source>
</evidence>
<dbReference type="OrthoDB" id="26387at2759"/>
<dbReference type="GO" id="GO:0016567">
    <property type="term" value="P:protein ubiquitination"/>
    <property type="evidence" value="ECO:0007669"/>
    <property type="project" value="UniProtKB-UniRule"/>
</dbReference>
<feature type="compositionally biased region" description="Acidic residues" evidence="11">
    <location>
        <begin position="474"/>
        <end position="500"/>
    </location>
</feature>
<dbReference type="GO" id="GO:0071596">
    <property type="term" value="P:ubiquitin-dependent protein catabolic process via the N-end rule pathway"/>
    <property type="evidence" value="ECO:0007669"/>
    <property type="project" value="UniProtKB-UniRule"/>
</dbReference>
<comment type="pathway">
    <text evidence="2 10">Protein modification; protein ubiquitination.</text>
</comment>
<dbReference type="EC" id="2.3.2.27" evidence="10"/>
<dbReference type="Pfam" id="PF02617">
    <property type="entry name" value="ClpS"/>
    <property type="match status" value="1"/>
</dbReference>
<evidence type="ECO:0000256" key="10">
    <source>
        <dbReference type="RuleBase" id="RU366018"/>
    </source>
</evidence>
<comment type="caution">
    <text evidence="13">The sequence shown here is derived from an EMBL/GenBank/DDBJ whole genome shotgun (WGS) entry which is preliminary data.</text>
</comment>
<evidence type="ECO:0000259" key="12">
    <source>
        <dbReference type="PROSITE" id="PS51157"/>
    </source>
</evidence>
<name>A0A8H7V8X9_9FUNG</name>
<keyword evidence="6 10" id="KW-0833">Ubl conjugation pathway</keyword>
<feature type="region of interest" description="Disordered" evidence="11">
    <location>
        <begin position="1387"/>
        <end position="1412"/>
    </location>
</feature>
<comment type="catalytic activity">
    <reaction evidence="1 10">
        <text>S-ubiquitinyl-[E2 ubiquitin-conjugating enzyme]-L-cysteine + [acceptor protein]-L-lysine = [E2 ubiquitin-conjugating enzyme]-L-cysteine + N(6)-ubiquitinyl-[acceptor protein]-L-lysine.</text>
        <dbReference type="EC" id="2.3.2.27"/>
    </reaction>
</comment>
<dbReference type="CDD" id="cd19673">
    <property type="entry name" value="UBR-box_UBR3"/>
    <property type="match status" value="1"/>
</dbReference>
<keyword evidence="4 10" id="KW-0479">Metal-binding</keyword>
<feature type="region of interest" description="Disordered" evidence="11">
    <location>
        <begin position="533"/>
        <end position="594"/>
    </location>
</feature>
<dbReference type="FunFam" id="2.10.110.30:FF:000001">
    <property type="entry name" value="E3 ubiquitin-protein ligase UBR2 isoform 1"/>
    <property type="match status" value="1"/>
</dbReference>
<feature type="region of interest" description="Disordered" evidence="11">
    <location>
        <begin position="471"/>
        <end position="504"/>
    </location>
</feature>
<protein>
    <recommendedName>
        <fullName evidence="10">E3 ubiquitin-protein ligase</fullName>
        <ecNumber evidence="10">2.3.2.27</ecNumber>
    </recommendedName>
</protein>
<feature type="region of interest" description="Disordered" evidence="11">
    <location>
        <begin position="417"/>
        <end position="439"/>
    </location>
</feature>
<keyword evidence="5 10" id="KW-0863">Zinc-finger</keyword>
<dbReference type="Pfam" id="PF22960">
    <property type="entry name" value="WHD_UBR1"/>
    <property type="match status" value="1"/>
</dbReference>
<dbReference type="PANTHER" id="PTHR21497">
    <property type="entry name" value="UBIQUITIN LIGASE E3 ALPHA-RELATED"/>
    <property type="match status" value="1"/>
</dbReference>
<evidence type="ECO:0000256" key="7">
    <source>
        <dbReference type="ARBA" id="ARBA00022833"/>
    </source>
</evidence>
<keyword evidence="7 10" id="KW-0862">Zinc</keyword>
<evidence type="ECO:0000313" key="14">
    <source>
        <dbReference type="Proteomes" id="UP000650833"/>
    </source>
</evidence>
<dbReference type="GO" id="GO:0008270">
    <property type="term" value="F:zinc ion binding"/>
    <property type="evidence" value="ECO:0007669"/>
    <property type="project" value="UniProtKB-UniRule"/>
</dbReference>
<dbReference type="Pfam" id="PF02207">
    <property type="entry name" value="zf-UBR"/>
    <property type="match status" value="1"/>
</dbReference>
<evidence type="ECO:0000256" key="9">
    <source>
        <dbReference type="PROSITE-ProRule" id="PRU00508"/>
    </source>
</evidence>
<dbReference type="Proteomes" id="UP000650833">
    <property type="component" value="Unassembled WGS sequence"/>
</dbReference>
<keyword evidence="14" id="KW-1185">Reference proteome</keyword>
<feature type="compositionally biased region" description="Polar residues" evidence="11">
    <location>
        <begin position="539"/>
        <end position="548"/>
    </location>
</feature>
<dbReference type="InterPro" id="IPR055194">
    <property type="entry name" value="UBR1-like_WH"/>
</dbReference>
<dbReference type="InterPro" id="IPR042065">
    <property type="entry name" value="E3_ELL-like"/>
</dbReference>
<comment type="similarity">
    <text evidence="8 10">Belongs to the E3 ubiquitin-protein ligase UBR1-like family.</text>
</comment>
<dbReference type="GO" id="GO:0061630">
    <property type="term" value="F:ubiquitin protein ligase activity"/>
    <property type="evidence" value="ECO:0007669"/>
    <property type="project" value="UniProtKB-UniRule"/>
</dbReference>
<dbReference type="SUPFAM" id="SSF54736">
    <property type="entry name" value="ClpS-like"/>
    <property type="match status" value="1"/>
</dbReference>
<gene>
    <name evidence="13" type="ORF">INT46_005168</name>
</gene>
<dbReference type="InterPro" id="IPR014719">
    <property type="entry name" value="Ribosomal_bL12_C/ClpS-like"/>
</dbReference>
<proteinExistence type="inferred from homology"/>
<feature type="region of interest" description="Disordered" evidence="11">
    <location>
        <begin position="92"/>
        <end position="117"/>
    </location>
</feature>
<comment type="function">
    <text evidence="10">Ubiquitin ligase protein which is a component of the N-end rule pathway. Recognizes and binds to proteins bearing specific N-terminal residues that are destabilizing according to the N-end rule, leading to their ubiquitination and subsequent degradation.</text>
</comment>
<feature type="zinc finger region" description="UBR-type" evidence="9">
    <location>
        <begin position="123"/>
        <end position="195"/>
    </location>
</feature>
<dbReference type="GO" id="GO:0000151">
    <property type="term" value="C:ubiquitin ligase complex"/>
    <property type="evidence" value="ECO:0007669"/>
    <property type="project" value="TreeGrafter"/>
</dbReference>
<dbReference type="InterPro" id="IPR036390">
    <property type="entry name" value="WH_DNA-bd_sf"/>
</dbReference>